<evidence type="ECO:0000313" key="1">
    <source>
        <dbReference type="EMBL" id="MFC7421796.1"/>
    </source>
</evidence>
<dbReference type="Proteomes" id="UP001596473">
    <property type="component" value="Unassembled WGS sequence"/>
</dbReference>
<proteinExistence type="predicted"/>
<protein>
    <submittedName>
        <fullName evidence="1">Uncharacterized protein</fullName>
    </submittedName>
</protein>
<accession>A0ABW2R1I2</accession>
<gene>
    <name evidence="1" type="ORF">ACFQNF_18205</name>
</gene>
<comment type="caution">
    <text evidence="1">The sequence shown here is derived from an EMBL/GenBank/DDBJ whole genome shotgun (WGS) entry which is preliminary data.</text>
</comment>
<reference evidence="2" key="1">
    <citation type="journal article" date="2019" name="Int. J. Syst. Evol. Microbiol.">
        <title>The Global Catalogue of Microorganisms (GCM) 10K type strain sequencing project: providing services to taxonomists for standard genome sequencing and annotation.</title>
        <authorList>
            <consortium name="The Broad Institute Genomics Platform"/>
            <consortium name="The Broad Institute Genome Sequencing Center for Infectious Disease"/>
            <person name="Wu L."/>
            <person name="Ma J."/>
        </authorList>
    </citation>
    <scope>NUCLEOTIDE SEQUENCE [LARGE SCALE GENOMIC DNA]</scope>
    <source>
        <strain evidence="2">CCUG 62945</strain>
    </source>
</reference>
<organism evidence="1 2">
    <name type="scientific">Iodobacter arcticus</name>
    <dbReference type="NCBI Taxonomy" id="590593"/>
    <lineage>
        <taxon>Bacteria</taxon>
        <taxon>Pseudomonadati</taxon>
        <taxon>Pseudomonadota</taxon>
        <taxon>Betaproteobacteria</taxon>
        <taxon>Neisseriales</taxon>
        <taxon>Chitinibacteraceae</taxon>
        <taxon>Iodobacter</taxon>
    </lineage>
</organism>
<evidence type="ECO:0000313" key="2">
    <source>
        <dbReference type="Proteomes" id="UP001596473"/>
    </source>
</evidence>
<keyword evidence="2" id="KW-1185">Reference proteome</keyword>
<name>A0ABW2R1I2_9NEIS</name>
<sequence>MKIAVLNRHAGVAERAIRSLAFHLFLFYGDLLNEKTIFSPSKKSNLRQERPINLWRGLSRLLGGEVVWAERHVRHNDSQGYRQQVKTKIE</sequence>
<dbReference type="RefSeq" id="WP_380189393.1">
    <property type="nucleotide sequence ID" value="NZ_JBHTBQ010000044.1"/>
</dbReference>
<dbReference type="EMBL" id="JBHTBQ010000044">
    <property type="protein sequence ID" value="MFC7421796.1"/>
    <property type="molecule type" value="Genomic_DNA"/>
</dbReference>